<evidence type="ECO:0000313" key="2">
    <source>
        <dbReference type="Proteomes" id="UP001324634"/>
    </source>
</evidence>
<dbReference type="RefSeq" id="WP_321393335.1">
    <property type="nucleotide sequence ID" value="NZ_CP139487.1"/>
</dbReference>
<dbReference type="AlphaFoldDB" id="A0AAX4HMP6"/>
<organism evidence="1 2">
    <name type="scientific">Peredibacter starrii</name>
    <dbReference type="NCBI Taxonomy" id="28202"/>
    <lineage>
        <taxon>Bacteria</taxon>
        <taxon>Pseudomonadati</taxon>
        <taxon>Bdellovibrionota</taxon>
        <taxon>Bacteriovoracia</taxon>
        <taxon>Bacteriovoracales</taxon>
        <taxon>Bacteriovoracaceae</taxon>
        <taxon>Peredibacter</taxon>
    </lineage>
</organism>
<protein>
    <submittedName>
        <fullName evidence="1">Uncharacterized protein</fullName>
    </submittedName>
</protein>
<dbReference type="KEGG" id="psti:SOO65_17385"/>
<dbReference type="EMBL" id="CP139487">
    <property type="protein sequence ID" value="WPU64470.1"/>
    <property type="molecule type" value="Genomic_DNA"/>
</dbReference>
<keyword evidence="2" id="KW-1185">Reference proteome</keyword>
<gene>
    <name evidence="1" type="ORF">SOO65_17385</name>
</gene>
<sequence>MSYLEDSSKNGDPVRPGEQWFFYWKTSAALWESRILQFQPHEVVFIPLYWGFHAESATEWDFGRIQPERDILRLTQLLTHHGRKFCWILPLTPAPFLPNGGVPVPAARVMSVNTEGVHLAVLDQEQKLNKMYSFFEPKVFQSFASFVKAFGSFLASSKIKASVWGAQFSYYQDGKNISFMEDRSLAFEQGFSRYLKKNNPNGNDLTETKREAQLKETFTEEVLSLFKTTAEAGLAPFWGGVQKIVALGAGPKETIERSFDGGKSQLEYTKDLFNHYVNHQWITSALLTQKEKKDSLERILGEHFGSREIAERYNYESYGAELTEEFRPFGVISLFGGRVSEQFQRLGLTAFLDKHFRWLYQRHEELEFTPEWIDVHHDKIKFFHGRDLDRTKFGQILKLFLMGQRILLDLEGLHPDLDKRLQIFLLENNLKMQSVNYLTTTNIVELGEGRFITFEGEKLLSEPQKEKFWQHIFRYLNLVQPELQMDDDVFSLWRIRGTTPHELSYLDVRRVNFYNPTSYKKIISIKTHKHFAFMRMIDPIKAQAKSTPDGVDVELLPNGKIALDFGHYEEA</sequence>
<name>A0AAX4HMP6_9BACT</name>
<evidence type="ECO:0000313" key="1">
    <source>
        <dbReference type="EMBL" id="WPU64470.1"/>
    </source>
</evidence>
<reference evidence="1 2" key="1">
    <citation type="submission" date="2023-11" db="EMBL/GenBank/DDBJ databases">
        <title>Peredibacter starrii A3.12.</title>
        <authorList>
            <person name="Mitchell R.J."/>
        </authorList>
    </citation>
    <scope>NUCLEOTIDE SEQUENCE [LARGE SCALE GENOMIC DNA]</scope>
    <source>
        <strain evidence="1 2">A3.12</strain>
    </source>
</reference>
<accession>A0AAX4HMP6</accession>
<dbReference type="Proteomes" id="UP001324634">
    <property type="component" value="Chromosome"/>
</dbReference>
<proteinExistence type="predicted"/>